<reference evidence="2 3" key="1">
    <citation type="submission" date="2015-10" db="EMBL/GenBank/DDBJ databases">
        <title>Draft genome sequence of Streptomyces canus DSM 40017, type strain for the species Streptomyces canus.</title>
        <authorList>
            <person name="Ruckert C."/>
            <person name="Winkler A."/>
            <person name="Kalinowski J."/>
            <person name="Kampfer P."/>
            <person name="Glaeser S."/>
        </authorList>
    </citation>
    <scope>NUCLEOTIDE SEQUENCE [LARGE SCALE GENOMIC DNA]</scope>
    <source>
        <strain evidence="2 3">DSM 40017</strain>
    </source>
</reference>
<accession>A0A117QWR0</accession>
<organism evidence="2 3">
    <name type="scientific">Streptomyces canus</name>
    <dbReference type="NCBI Taxonomy" id="58343"/>
    <lineage>
        <taxon>Bacteria</taxon>
        <taxon>Bacillati</taxon>
        <taxon>Actinomycetota</taxon>
        <taxon>Actinomycetes</taxon>
        <taxon>Kitasatosporales</taxon>
        <taxon>Streptomycetaceae</taxon>
        <taxon>Streptomyces</taxon>
        <taxon>Streptomyces aurantiacus group</taxon>
    </lineage>
</organism>
<protein>
    <submittedName>
        <fullName evidence="2">Uncharacterized protein</fullName>
    </submittedName>
</protein>
<evidence type="ECO:0000313" key="3">
    <source>
        <dbReference type="Proteomes" id="UP000053669"/>
    </source>
</evidence>
<feature type="compositionally biased region" description="Basic residues" evidence="1">
    <location>
        <begin position="60"/>
        <end position="69"/>
    </location>
</feature>
<sequence>MVEAGGQITRRHPLRRATAAEHALRQGLHTWPVPGLSVNCEVRLAPEEKPSSATQARQATTKRRGRRAP</sequence>
<evidence type="ECO:0000256" key="1">
    <source>
        <dbReference type="SAM" id="MobiDB-lite"/>
    </source>
</evidence>
<proteinExistence type="predicted"/>
<evidence type="ECO:0000313" key="2">
    <source>
        <dbReference type="EMBL" id="KUN58261.1"/>
    </source>
</evidence>
<dbReference type="EMBL" id="LMWU01000062">
    <property type="protein sequence ID" value="KUN58261.1"/>
    <property type="molecule type" value="Genomic_DNA"/>
</dbReference>
<feature type="region of interest" description="Disordered" evidence="1">
    <location>
        <begin position="1"/>
        <end position="20"/>
    </location>
</feature>
<comment type="caution">
    <text evidence="2">The sequence shown here is derived from an EMBL/GenBank/DDBJ whole genome shotgun (WGS) entry which is preliminary data.</text>
</comment>
<name>A0A117QWR0_9ACTN</name>
<feature type="region of interest" description="Disordered" evidence="1">
    <location>
        <begin position="45"/>
        <end position="69"/>
    </location>
</feature>
<dbReference type="Proteomes" id="UP000053669">
    <property type="component" value="Unassembled WGS sequence"/>
</dbReference>
<dbReference type="STRING" id="58343.AQJ46_43430"/>
<dbReference type="AlphaFoldDB" id="A0A117QWR0"/>
<gene>
    <name evidence="2" type="ORF">AQJ46_43430</name>
</gene>